<dbReference type="PANTHER" id="PTHR47809:SF2">
    <property type="entry name" value="DNA-BINDING BROMODOMAIN-CONTAINING PROTEIN"/>
    <property type="match status" value="1"/>
</dbReference>
<dbReference type="STRING" id="88036.D8QNB5"/>
<protein>
    <recommendedName>
        <fullName evidence="3">Bromo domain-containing protein</fullName>
    </recommendedName>
</protein>
<name>D8QNB5_SELML</name>
<sequence length="255" mass="28802">MKMDSAHPFNRPVDPVGQGVPDYLDIIDTPMDFGTICENLEKRQKYRNASDVYRDIQQIWTNCRKYNHKGDPILDLMKKVQKACSKYWTANGVLRDPKKSKTADNAAEKPSEIFVAKTTSAHIPQKPAAGTSNHKSTCECAVCMNVRRRTARERRAVGLGSARAVKRQIAKMKGKQDLNDLELEELAQLEEVYLDQVEEEDQFYPASYQIPLRAVNPLVLSMGQALFSCNLKKKTYPLANPFENLVSAYAGCKQN</sequence>
<evidence type="ECO:0000259" key="3">
    <source>
        <dbReference type="PROSITE" id="PS50014"/>
    </source>
</evidence>
<feature type="domain" description="Bromo" evidence="3">
    <location>
        <begin position="1"/>
        <end position="74"/>
    </location>
</feature>
<dbReference type="EMBL" id="GL377565">
    <property type="protein sequence ID" value="EFJ38073.1"/>
    <property type="molecule type" value="Genomic_DNA"/>
</dbReference>
<proteinExistence type="predicted"/>
<dbReference type="Gene3D" id="1.20.920.10">
    <property type="entry name" value="Bromodomain-like"/>
    <property type="match status" value="1"/>
</dbReference>
<dbReference type="PROSITE" id="PS50014">
    <property type="entry name" value="BROMODOMAIN_2"/>
    <property type="match status" value="1"/>
</dbReference>
<dbReference type="PROSITE" id="PS00633">
    <property type="entry name" value="BROMODOMAIN_1"/>
    <property type="match status" value="1"/>
</dbReference>
<dbReference type="InParanoid" id="D8QNB5"/>
<dbReference type="InterPro" id="IPR036427">
    <property type="entry name" value="Bromodomain-like_sf"/>
</dbReference>
<dbReference type="InterPro" id="IPR018359">
    <property type="entry name" value="Bromodomain_CS"/>
</dbReference>
<reference evidence="4 5" key="1">
    <citation type="journal article" date="2011" name="Science">
        <title>The Selaginella genome identifies genetic changes associated with the evolution of vascular plants.</title>
        <authorList>
            <person name="Banks J.A."/>
            <person name="Nishiyama T."/>
            <person name="Hasebe M."/>
            <person name="Bowman J.L."/>
            <person name="Gribskov M."/>
            <person name="dePamphilis C."/>
            <person name="Albert V.A."/>
            <person name="Aono N."/>
            <person name="Aoyama T."/>
            <person name="Ambrose B.A."/>
            <person name="Ashton N.W."/>
            <person name="Axtell M.J."/>
            <person name="Barker E."/>
            <person name="Barker M.S."/>
            <person name="Bennetzen J.L."/>
            <person name="Bonawitz N.D."/>
            <person name="Chapple C."/>
            <person name="Cheng C."/>
            <person name="Correa L.G."/>
            <person name="Dacre M."/>
            <person name="DeBarry J."/>
            <person name="Dreyer I."/>
            <person name="Elias M."/>
            <person name="Engstrom E.M."/>
            <person name="Estelle M."/>
            <person name="Feng L."/>
            <person name="Finet C."/>
            <person name="Floyd S.K."/>
            <person name="Frommer W.B."/>
            <person name="Fujita T."/>
            <person name="Gramzow L."/>
            <person name="Gutensohn M."/>
            <person name="Harholt J."/>
            <person name="Hattori M."/>
            <person name="Heyl A."/>
            <person name="Hirai T."/>
            <person name="Hiwatashi Y."/>
            <person name="Ishikawa M."/>
            <person name="Iwata M."/>
            <person name="Karol K.G."/>
            <person name="Koehler B."/>
            <person name="Kolukisaoglu U."/>
            <person name="Kubo M."/>
            <person name="Kurata T."/>
            <person name="Lalonde S."/>
            <person name="Li K."/>
            <person name="Li Y."/>
            <person name="Litt A."/>
            <person name="Lyons E."/>
            <person name="Manning G."/>
            <person name="Maruyama T."/>
            <person name="Michael T.P."/>
            <person name="Mikami K."/>
            <person name="Miyazaki S."/>
            <person name="Morinaga S."/>
            <person name="Murata T."/>
            <person name="Mueller-Roeber B."/>
            <person name="Nelson D.R."/>
            <person name="Obara M."/>
            <person name="Oguri Y."/>
            <person name="Olmstead R.G."/>
            <person name="Onodera N."/>
            <person name="Petersen B.L."/>
            <person name="Pils B."/>
            <person name="Prigge M."/>
            <person name="Rensing S.A."/>
            <person name="Riano-Pachon D.M."/>
            <person name="Roberts A.W."/>
            <person name="Sato Y."/>
            <person name="Scheller H.V."/>
            <person name="Schulz B."/>
            <person name="Schulz C."/>
            <person name="Shakirov E.V."/>
            <person name="Shibagaki N."/>
            <person name="Shinohara N."/>
            <person name="Shippen D.E."/>
            <person name="Soerensen I."/>
            <person name="Sotooka R."/>
            <person name="Sugimoto N."/>
            <person name="Sugita M."/>
            <person name="Sumikawa N."/>
            <person name="Tanurdzic M."/>
            <person name="Theissen G."/>
            <person name="Ulvskov P."/>
            <person name="Wakazuki S."/>
            <person name="Weng J.K."/>
            <person name="Willats W.W."/>
            <person name="Wipf D."/>
            <person name="Wolf P.G."/>
            <person name="Yang L."/>
            <person name="Zimmer A.D."/>
            <person name="Zhu Q."/>
            <person name="Mitros T."/>
            <person name="Hellsten U."/>
            <person name="Loque D."/>
            <person name="Otillar R."/>
            <person name="Salamov A."/>
            <person name="Schmutz J."/>
            <person name="Shapiro H."/>
            <person name="Lindquist E."/>
            <person name="Lucas S."/>
            <person name="Rokhsar D."/>
            <person name="Grigoriev I.V."/>
        </authorList>
    </citation>
    <scope>NUCLEOTIDE SEQUENCE [LARGE SCALE GENOMIC DNA]</scope>
</reference>
<dbReference type="PRINTS" id="PR00503">
    <property type="entry name" value="BROMODOMAIN"/>
</dbReference>
<dbReference type="InterPro" id="IPR001487">
    <property type="entry name" value="Bromodomain"/>
</dbReference>
<dbReference type="KEGG" id="smo:SELMODRAFT_437604"/>
<dbReference type="PANTHER" id="PTHR47809">
    <property type="entry name" value="DNA-BINDING BROMODOMAIN-CONTAINING PROTEIN"/>
    <property type="match status" value="1"/>
</dbReference>
<accession>D8QNB5</accession>
<keyword evidence="1 2" id="KW-0103">Bromodomain</keyword>
<dbReference type="Proteomes" id="UP000001514">
    <property type="component" value="Unassembled WGS sequence"/>
</dbReference>
<dbReference type="eggNOG" id="KOG1474">
    <property type="taxonomic scope" value="Eukaryota"/>
</dbReference>
<dbReference type="SUPFAM" id="SSF47370">
    <property type="entry name" value="Bromodomain"/>
    <property type="match status" value="1"/>
</dbReference>
<evidence type="ECO:0000256" key="1">
    <source>
        <dbReference type="ARBA" id="ARBA00023117"/>
    </source>
</evidence>
<keyword evidence="5" id="KW-1185">Reference proteome</keyword>
<dbReference type="Pfam" id="PF00439">
    <property type="entry name" value="Bromodomain"/>
    <property type="match status" value="1"/>
</dbReference>
<dbReference type="HOGENOM" id="CLU_1091530_0_0_1"/>
<gene>
    <name evidence="4" type="ORF">SELMODRAFT_437604</name>
</gene>
<dbReference type="AlphaFoldDB" id="D8QNB5"/>
<dbReference type="Gramene" id="EFJ38073">
    <property type="protein sequence ID" value="EFJ38073"/>
    <property type="gene ID" value="SELMODRAFT_437604"/>
</dbReference>
<evidence type="ECO:0000313" key="4">
    <source>
        <dbReference type="EMBL" id="EFJ38073.1"/>
    </source>
</evidence>
<evidence type="ECO:0000256" key="2">
    <source>
        <dbReference type="PROSITE-ProRule" id="PRU00035"/>
    </source>
</evidence>
<dbReference type="SMART" id="SM00297">
    <property type="entry name" value="BROMO"/>
    <property type="match status" value="1"/>
</dbReference>
<organism evidence="5">
    <name type="scientific">Selaginella moellendorffii</name>
    <name type="common">Spikemoss</name>
    <dbReference type="NCBI Taxonomy" id="88036"/>
    <lineage>
        <taxon>Eukaryota</taxon>
        <taxon>Viridiplantae</taxon>
        <taxon>Streptophyta</taxon>
        <taxon>Embryophyta</taxon>
        <taxon>Tracheophyta</taxon>
        <taxon>Lycopodiopsida</taxon>
        <taxon>Selaginellales</taxon>
        <taxon>Selaginellaceae</taxon>
        <taxon>Selaginella</taxon>
    </lineage>
</organism>
<evidence type="ECO:0000313" key="5">
    <source>
        <dbReference type="Proteomes" id="UP000001514"/>
    </source>
</evidence>
<dbReference type="CDD" id="cd04369">
    <property type="entry name" value="Bromodomain"/>
    <property type="match status" value="1"/>
</dbReference>